<dbReference type="InterPro" id="IPR007822">
    <property type="entry name" value="LANC-like"/>
</dbReference>
<dbReference type="PRINTS" id="PR01955">
    <property type="entry name" value="LANCFRANKIA"/>
</dbReference>
<keyword evidence="1" id="KW-0479">Metal-binding</keyword>
<dbReference type="OrthoDB" id="6313827at2"/>
<dbReference type="GO" id="GO:0005886">
    <property type="term" value="C:plasma membrane"/>
    <property type="evidence" value="ECO:0007669"/>
    <property type="project" value="TreeGrafter"/>
</dbReference>
<feature type="binding site" evidence="1">
    <location>
        <position position="329"/>
    </location>
    <ligand>
        <name>Zn(2+)</name>
        <dbReference type="ChEBI" id="CHEBI:29105"/>
    </ligand>
</feature>
<dbReference type="Gene3D" id="1.50.10.20">
    <property type="match status" value="1"/>
</dbReference>
<dbReference type="Pfam" id="PF05147">
    <property type="entry name" value="LANC_like"/>
    <property type="match status" value="1"/>
</dbReference>
<evidence type="ECO:0000313" key="2">
    <source>
        <dbReference type="EMBL" id="QQT98832.1"/>
    </source>
</evidence>
<dbReference type="RefSeq" id="WP_002986054.1">
    <property type="nucleotide sequence ID" value="NZ_CP068108.1"/>
</dbReference>
<dbReference type="Proteomes" id="UP000596202">
    <property type="component" value="Chromosome"/>
</dbReference>
<sequence length="416" mass="47882">MEEKIKKINTKILDLVLNTDFTKLEDHGLFTGKLGVVLYLLSLYKRDQAPILKEKIQILIEQIFSDLSSNKSQLLHDIGLYDGLTGLGYLLFCLKQDNFIDSEIDNQINIINELVIDQAYQMLDEGAFDFFYGPIGILHYFDYIKNDKLCEAIIHQLYQIGQQNNFIYYNITHDPYSEGLNFGFAHGSAALVAVLLNIYQRGVCVDYTKEIIIGILDNMLLFRKDNIDLTKSILVDTLPTSYKTEFPYNVVADDSIIDLQYIRNNQHNKLHYSGRLGWCNGDLSMLFILFKAAIVVKKDIYKEIANQLIHRTVLRLHENDTKVKDSFICHGSAGIAMLYRKLFQLTGENKFNEANKLWIEKTIDLLEKEYSQYSSIPEIIQLLTGFCGSSLVLESHLTNTSFSEFENLFLCMTPYE</sequence>
<feature type="binding site" evidence="1">
    <location>
        <position position="330"/>
    </location>
    <ligand>
        <name>Zn(2+)</name>
        <dbReference type="ChEBI" id="CHEBI:29105"/>
    </ligand>
</feature>
<evidence type="ECO:0000256" key="1">
    <source>
        <dbReference type="PIRSR" id="PIRSR607822-1"/>
    </source>
</evidence>
<dbReference type="GO" id="GO:0031179">
    <property type="term" value="P:peptide modification"/>
    <property type="evidence" value="ECO:0007669"/>
    <property type="project" value="InterPro"/>
</dbReference>
<accession>A0A9Q7E7P9</accession>
<dbReference type="GO" id="GO:0046872">
    <property type="term" value="F:metal ion binding"/>
    <property type="evidence" value="ECO:0007669"/>
    <property type="project" value="UniProtKB-KW"/>
</dbReference>
<feature type="binding site" evidence="1">
    <location>
        <position position="279"/>
    </location>
    <ligand>
        <name>Zn(2+)</name>
        <dbReference type="ChEBI" id="CHEBI:29105"/>
    </ligand>
</feature>
<keyword evidence="1" id="KW-0862">Zinc</keyword>
<dbReference type="PRINTS" id="PR01950">
    <property type="entry name" value="LANCSUPER"/>
</dbReference>
<dbReference type="AlphaFoldDB" id="A0A9Q7E7P9"/>
<name>A0A9Q7E7P9_MYROD</name>
<dbReference type="GeneID" id="93528278"/>
<protein>
    <submittedName>
        <fullName evidence="2">Lanthionine synthetase</fullName>
    </submittedName>
</protein>
<proteinExistence type="predicted"/>
<dbReference type="PANTHER" id="PTHR12736">
    <property type="entry name" value="LANC-LIKE PROTEIN"/>
    <property type="match status" value="1"/>
</dbReference>
<dbReference type="SUPFAM" id="SSF158745">
    <property type="entry name" value="LanC-like"/>
    <property type="match status" value="1"/>
</dbReference>
<organism evidence="2 3">
    <name type="scientific">Myroides odoratus</name>
    <name type="common">Flavobacterium odoratum</name>
    <dbReference type="NCBI Taxonomy" id="256"/>
    <lineage>
        <taxon>Bacteria</taxon>
        <taxon>Pseudomonadati</taxon>
        <taxon>Bacteroidota</taxon>
        <taxon>Flavobacteriia</taxon>
        <taxon>Flavobacteriales</taxon>
        <taxon>Flavobacteriaceae</taxon>
        <taxon>Myroides</taxon>
    </lineage>
</organism>
<evidence type="ECO:0000313" key="3">
    <source>
        <dbReference type="Proteomes" id="UP000596202"/>
    </source>
</evidence>
<dbReference type="PANTHER" id="PTHR12736:SF7">
    <property type="entry name" value="LANC-LIKE PROTEIN 3"/>
    <property type="match status" value="1"/>
</dbReference>
<dbReference type="EMBL" id="CP068108">
    <property type="protein sequence ID" value="QQT98832.1"/>
    <property type="molecule type" value="Genomic_DNA"/>
</dbReference>
<gene>
    <name evidence="2" type="ORF">I6I88_11460</name>
</gene>
<dbReference type="SMART" id="SM01260">
    <property type="entry name" value="LANC_like"/>
    <property type="match status" value="1"/>
</dbReference>
<reference evidence="2 3" key="1">
    <citation type="submission" date="2021-01" db="EMBL/GenBank/DDBJ databases">
        <title>FDA dAtabase for Regulatory Grade micrObial Sequences (FDA-ARGOS): Supporting development and validation of Infectious Disease Dx tests.</title>
        <authorList>
            <person name="Sproer C."/>
            <person name="Gronow S."/>
            <person name="Severitt S."/>
            <person name="Schroder I."/>
            <person name="Tallon L."/>
            <person name="Sadzewicz L."/>
            <person name="Zhao X."/>
            <person name="Boylan J."/>
            <person name="Ott S."/>
            <person name="Bowen H."/>
            <person name="Vavikolanu K."/>
            <person name="Mehta A."/>
            <person name="Aluvathingal J."/>
            <person name="Nadendla S."/>
            <person name="Lowell S."/>
            <person name="Myers T."/>
            <person name="Yan Y."/>
            <person name="Sichtig H."/>
        </authorList>
    </citation>
    <scope>NUCLEOTIDE SEQUENCE [LARGE SCALE GENOMIC DNA]</scope>
    <source>
        <strain evidence="2 3">FDAARGOS_1131</strain>
    </source>
</reference>